<evidence type="ECO:0000313" key="1">
    <source>
        <dbReference type="EMBL" id="TWJ06356.1"/>
    </source>
</evidence>
<sequence>MAESWRPALNAAAVAELFWRPGSGSPQAGVVTPLIWEDLPTVAFTYADAAVARSVAGAARVAVSLTDRRLSGEAWRPMVMTGRPELVEDPRGVVFSGPLLPQELRKHPPSRTLADSMLLRREHWWFVPRLLLRLRDVRVTPSTARAPADAVLARFGDGVTVCPVRIARSSGRRHDLLPSHGPPPAPGEAVLLRHDFSEPDRERDCRWTATGRWDGTALTAEAQYGDTTLPGPLSLPARIRRQYRLSRDCRRQLAAVEV</sequence>
<dbReference type="Proteomes" id="UP000321617">
    <property type="component" value="Unassembled WGS sequence"/>
</dbReference>
<accession>A0A562UL79</accession>
<evidence type="ECO:0000313" key="2">
    <source>
        <dbReference type="Proteomes" id="UP000321617"/>
    </source>
</evidence>
<comment type="caution">
    <text evidence="1">The sequence shown here is derived from an EMBL/GenBank/DDBJ whole genome shotgun (WGS) entry which is preliminary data.</text>
</comment>
<keyword evidence="2" id="KW-1185">Reference proteome</keyword>
<name>A0A562UL79_9ACTN</name>
<reference evidence="1 2" key="1">
    <citation type="journal article" date="2013" name="Stand. Genomic Sci.">
        <title>Genomic Encyclopedia of Type Strains, Phase I: The one thousand microbial genomes (KMG-I) project.</title>
        <authorList>
            <person name="Kyrpides N.C."/>
            <person name="Woyke T."/>
            <person name="Eisen J.A."/>
            <person name="Garrity G."/>
            <person name="Lilburn T.G."/>
            <person name="Beck B.J."/>
            <person name="Whitman W.B."/>
            <person name="Hugenholtz P."/>
            <person name="Klenk H.P."/>
        </authorList>
    </citation>
    <scope>NUCLEOTIDE SEQUENCE [LARGE SCALE GENOMIC DNA]</scope>
    <source>
        <strain evidence="1 2">DSM 45044</strain>
    </source>
</reference>
<organism evidence="1 2">
    <name type="scientific">Stackebrandtia albiflava</name>
    <dbReference type="NCBI Taxonomy" id="406432"/>
    <lineage>
        <taxon>Bacteria</taxon>
        <taxon>Bacillati</taxon>
        <taxon>Actinomycetota</taxon>
        <taxon>Actinomycetes</taxon>
        <taxon>Glycomycetales</taxon>
        <taxon>Glycomycetaceae</taxon>
        <taxon>Stackebrandtia</taxon>
    </lineage>
</organism>
<proteinExistence type="predicted"/>
<protein>
    <submittedName>
        <fullName evidence="1">Uncharacterized protein</fullName>
    </submittedName>
</protein>
<dbReference type="OrthoDB" id="4933758at2"/>
<gene>
    <name evidence="1" type="ORF">LX16_5320</name>
</gene>
<dbReference type="EMBL" id="VLLL01000013">
    <property type="protein sequence ID" value="TWJ06356.1"/>
    <property type="molecule type" value="Genomic_DNA"/>
</dbReference>
<dbReference type="RefSeq" id="WP_147144660.1">
    <property type="nucleotide sequence ID" value="NZ_BAABIJ010000008.1"/>
</dbReference>
<dbReference type="AlphaFoldDB" id="A0A562UL79"/>